<proteinExistence type="predicted"/>
<evidence type="ECO:0000313" key="4">
    <source>
        <dbReference type="Proteomes" id="UP000559256"/>
    </source>
</evidence>
<name>A0A8H5BH77_9AGAR</name>
<comment type="caution">
    <text evidence="3">The sequence shown here is derived from an EMBL/GenBank/DDBJ whole genome shotgun (WGS) entry which is preliminary data.</text>
</comment>
<dbReference type="PANTHER" id="PTHR46791:SF5">
    <property type="entry name" value="CLR5 DOMAIN-CONTAINING PROTEIN-RELATED"/>
    <property type="match status" value="1"/>
</dbReference>
<dbReference type="Pfam" id="PF24764">
    <property type="entry name" value="rva_4"/>
    <property type="match status" value="1"/>
</dbReference>
<evidence type="ECO:0000259" key="2">
    <source>
        <dbReference type="PROSITE" id="PS50994"/>
    </source>
</evidence>
<dbReference type="GO" id="GO:0005634">
    <property type="term" value="C:nucleus"/>
    <property type="evidence" value="ECO:0007669"/>
    <property type="project" value="UniProtKB-ARBA"/>
</dbReference>
<evidence type="ECO:0000256" key="1">
    <source>
        <dbReference type="ARBA" id="ARBA00022884"/>
    </source>
</evidence>
<feature type="domain" description="Integrase catalytic" evidence="2">
    <location>
        <begin position="253"/>
        <end position="420"/>
    </location>
</feature>
<dbReference type="GO" id="GO:0003723">
    <property type="term" value="F:RNA binding"/>
    <property type="evidence" value="ECO:0007669"/>
    <property type="project" value="UniProtKB-KW"/>
</dbReference>
<organism evidence="3 4">
    <name type="scientific">Tetrapyrgos nigripes</name>
    <dbReference type="NCBI Taxonomy" id="182062"/>
    <lineage>
        <taxon>Eukaryota</taxon>
        <taxon>Fungi</taxon>
        <taxon>Dikarya</taxon>
        <taxon>Basidiomycota</taxon>
        <taxon>Agaricomycotina</taxon>
        <taxon>Agaricomycetes</taxon>
        <taxon>Agaricomycetidae</taxon>
        <taxon>Agaricales</taxon>
        <taxon>Marasmiineae</taxon>
        <taxon>Marasmiaceae</taxon>
        <taxon>Tetrapyrgos</taxon>
    </lineage>
</organism>
<keyword evidence="1" id="KW-0694">RNA-binding</keyword>
<accession>A0A8H5BH77</accession>
<dbReference type="Gene3D" id="3.30.420.10">
    <property type="entry name" value="Ribonuclease H-like superfamily/Ribonuclease H"/>
    <property type="match status" value="1"/>
</dbReference>
<dbReference type="InterPro" id="IPR012337">
    <property type="entry name" value="RNaseH-like_sf"/>
</dbReference>
<dbReference type="AlphaFoldDB" id="A0A8H5BH77"/>
<dbReference type="SUPFAM" id="SSF53098">
    <property type="entry name" value="Ribonuclease H-like"/>
    <property type="match status" value="1"/>
</dbReference>
<dbReference type="EMBL" id="JAACJM010000394">
    <property type="protein sequence ID" value="KAF5323220.1"/>
    <property type="molecule type" value="Genomic_DNA"/>
</dbReference>
<sequence>MASTTPILPPLPPYPISELYPEKSWSSSVYSAYQELRSLFDHASSVPNEEADPIRILFHAEQLAGKALTILLTFEEFVQQEHLPMDWIKNTTLAVVGLLNLLTDALESLRAIDDSNVHSLRTVTLLRTGKPGRPRKEIDSTLLQAAAAPDRMRRSRMARSLGISAKTLRRRLNDRGLDVTYSDISDEKLDQLVRAYRHSHPTSGRSYIISHLHTSHGVRVQRQRVIDSIHRTNGVGRVLRTKKRELISRHTYRVKRPHALWHIDGHHKLILWGIVIHGIVDGYSRKVTGIRASGNNRASTVLELFIDAVQMNVLPSRIRADRGKENKEVALYMLRERGLNRGSFIWGSSTHNTRIERLWVEVGHLHGLQRDNPHHLWIIHHLFLDLINQDCLEFQREWNGKPISGLGHNQSPDDILLTGMIEHGIYLDLDPPDDCDGLTLDQINESYGVRGSIQQRGDGMTGAGQTAKEPIDIIGDQSIEDVDVDSDQQIADLGMVRDGEFTAPPVKTPRIVNPFNNLPQLERVFVETLAKVEAQGTIPEGYGMQPGEWEYGSYPSFYHIPLGKRGTRELQVELPDLIWRPRAEKWVRAVVVFKSILAQLDSVMY</sequence>
<gene>
    <name evidence="3" type="ORF">D9758_018107</name>
</gene>
<reference evidence="3 4" key="1">
    <citation type="journal article" date="2020" name="ISME J.">
        <title>Uncovering the hidden diversity of litter-decomposition mechanisms in mushroom-forming fungi.</title>
        <authorList>
            <person name="Floudas D."/>
            <person name="Bentzer J."/>
            <person name="Ahren D."/>
            <person name="Johansson T."/>
            <person name="Persson P."/>
            <person name="Tunlid A."/>
        </authorList>
    </citation>
    <scope>NUCLEOTIDE SEQUENCE [LARGE SCALE GENOMIC DNA]</scope>
    <source>
        <strain evidence="3 4">CBS 291.85</strain>
    </source>
</reference>
<dbReference type="GO" id="GO:0015074">
    <property type="term" value="P:DNA integration"/>
    <property type="evidence" value="ECO:0007669"/>
    <property type="project" value="InterPro"/>
</dbReference>
<keyword evidence="4" id="KW-1185">Reference proteome</keyword>
<dbReference type="PANTHER" id="PTHR46791">
    <property type="entry name" value="EXPRESSED PROTEIN"/>
    <property type="match status" value="1"/>
</dbReference>
<dbReference type="PROSITE" id="PS50994">
    <property type="entry name" value="INTEGRASE"/>
    <property type="match status" value="1"/>
</dbReference>
<dbReference type="InterPro" id="IPR001584">
    <property type="entry name" value="Integrase_cat-core"/>
</dbReference>
<evidence type="ECO:0000313" key="3">
    <source>
        <dbReference type="EMBL" id="KAF5323220.1"/>
    </source>
</evidence>
<dbReference type="OrthoDB" id="3262083at2759"/>
<dbReference type="Proteomes" id="UP000559256">
    <property type="component" value="Unassembled WGS sequence"/>
</dbReference>
<dbReference type="InterPro" id="IPR036397">
    <property type="entry name" value="RNaseH_sf"/>
</dbReference>
<protein>
    <recommendedName>
        <fullName evidence="2">Integrase catalytic domain-containing protein</fullName>
    </recommendedName>
</protein>
<dbReference type="InterPro" id="IPR058913">
    <property type="entry name" value="Integrase_dom_put"/>
</dbReference>